<dbReference type="AlphaFoldDB" id="A0A024H032"/>
<name>A0A024H032_9MICC</name>
<organism evidence="2 3">
    <name type="scientific">Pseudarthrobacter siccitolerans</name>
    <dbReference type="NCBI Taxonomy" id="861266"/>
    <lineage>
        <taxon>Bacteria</taxon>
        <taxon>Bacillati</taxon>
        <taxon>Actinomycetota</taxon>
        <taxon>Actinomycetes</taxon>
        <taxon>Micrococcales</taxon>
        <taxon>Micrococcaceae</taxon>
        <taxon>Pseudarthrobacter</taxon>
    </lineage>
</organism>
<sequence length="52" mass="5462">MPADPAKDPEAAHATPAKPNPDGSSPALGFKDFVWPESSTSLEPDDAKRTGR</sequence>
<evidence type="ECO:0000256" key="1">
    <source>
        <dbReference type="SAM" id="MobiDB-lite"/>
    </source>
</evidence>
<comment type="caution">
    <text evidence="2">The sequence shown here is derived from an EMBL/GenBank/DDBJ whole genome shotgun (WGS) entry which is preliminary data.</text>
</comment>
<evidence type="ECO:0000313" key="3">
    <source>
        <dbReference type="Proteomes" id="UP000035722"/>
    </source>
</evidence>
<evidence type="ECO:0000313" key="2">
    <source>
        <dbReference type="EMBL" id="CCQ45081.1"/>
    </source>
</evidence>
<dbReference type="EMBL" id="CAQI01000032">
    <property type="protein sequence ID" value="CCQ45081.1"/>
    <property type="molecule type" value="Genomic_DNA"/>
</dbReference>
<proteinExistence type="predicted"/>
<feature type="region of interest" description="Disordered" evidence="1">
    <location>
        <begin position="1"/>
        <end position="52"/>
    </location>
</feature>
<protein>
    <submittedName>
        <fullName evidence="2">Uncharacterized protein</fullName>
    </submittedName>
</protein>
<gene>
    <name evidence="2" type="ORF">ARTSIC4J27_1013</name>
</gene>
<feature type="compositionally biased region" description="Basic and acidic residues" evidence="1">
    <location>
        <begin position="1"/>
        <end position="11"/>
    </location>
</feature>
<keyword evidence="3" id="KW-1185">Reference proteome</keyword>
<accession>A0A024H032</accession>
<dbReference type="Proteomes" id="UP000035722">
    <property type="component" value="Unassembled WGS sequence"/>
</dbReference>
<reference evidence="3" key="1">
    <citation type="journal article" date="2014" name="Genome Announc.">
        <title>Genome Sequence of Arthrobacter siccitolerans 4J27, a Xeroprotectant-Producing Desiccation-Tolerant Microorganism.</title>
        <authorList>
            <person name="Manzanera M."/>
            <person name="Santa-Cruz-Calvo L."/>
            <person name="Vilchez J.I."/>
            <person name="Garcia-Fontana C."/>
            <person name="Silva-Castro G.A."/>
            <person name="Calvo C."/>
            <person name="Gonzalez-Lopez J."/>
        </authorList>
    </citation>
    <scope>NUCLEOTIDE SEQUENCE [LARGE SCALE GENOMIC DNA]</scope>
    <source>
        <strain evidence="3">4J27</strain>
    </source>
</reference>